<reference evidence="2 3" key="1">
    <citation type="submission" date="2020-09" db="EMBL/GenBank/DDBJ databases">
        <authorList>
            <person name="Ashkenazy H."/>
        </authorList>
    </citation>
    <scope>NUCLEOTIDE SEQUENCE [LARGE SCALE GENOMIC DNA]</scope>
    <source>
        <strain evidence="3">cv. Cdm-0</strain>
    </source>
</reference>
<name>A0A7G2EHP7_ARATH</name>
<keyword evidence="1" id="KW-1133">Transmembrane helix</keyword>
<evidence type="ECO:0000313" key="3">
    <source>
        <dbReference type="Proteomes" id="UP000516314"/>
    </source>
</evidence>
<proteinExistence type="predicted"/>
<dbReference type="EMBL" id="LR881467">
    <property type="protein sequence ID" value="CAD5320472.1"/>
    <property type="molecule type" value="Genomic_DNA"/>
</dbReference>
<keyword evidence="1" id="KW-0812">Transmembrane</keyword>
<dbReference type="AlphaFoldDB" id="A0A7G2EHP7"/>
<dbReference type="Proteomes" id="UP000516314">
    <property type="component" value="Chromosome 2"/>
</dbReference>
<keyword evidence="1" id="KW-0472">Membrane</keyword>
<evidence type="ECO:0000313" key="2">
    <source>
        <dbReference type="EMBL" id="CAD5320472.1"/>
    </source>
</evidence>
<organism evidence="2 3">
    <name type="scientific">Arabidopsis thaliana</name>
    <name type="common">Mouse-ear cress</name>
    <dbReference type="NCBI Taxonomy" id="3702"/>
    <lineage>
        <taxon>Eukaryota</taxon>
        <taxon>Viridiplantae</taxon>
        <taxon>Streptophyta</taxon>
        <taxon>Embryophyta</taxon>
        <taxon>Tracheophyta</taxon>
        <taxon>Spermatophyta</taxon>
        <taxon>Magnoliopsida</taxon>
        <taxon>eudicotyledons</taxon>
        <taxon>Gunneridae</taxon>
        <taxon>Pentapetalae</taxon>
        <taxon>rosids</taxon>
        <taxon>malvids</taxon>
        <taxon>Brassicales</taxon>
        <taxon>Brassicaceae</taxon>
        <taxon>Camelineae</taxon>
        <taxon>Arabidopsis</taxon>
    </lineage>
</organism>
<gene>
    <name evidence="2" type="ORF">AT9943_LOCUS8594</name>
</gene>
<feature type="transmembrane region" description="Helical" evidence="1">
    <location>
        <begin position="46"/>
        <end position="72"/>
    </location>
</feature>
<protein>
    <submittedName>
        <fullName evidence="2">(thale cress) hypothetical protein</fullName>
    </submittedName>
</protein>
<feature type="transmembrane region" description="Helical" evidence="1">
    <location>
        <begin position="12"/>
        <end position="34"/>
    </location>
</feature>
<accession>A0A7G2EHP7</accession>
<sequence length="126" mass="13823">MPMDVDGALGLLRFGYLAIGSHIPLPCGAASLLLPFGTGHEIYIPLYFGFQFYLILLIDVIFDGFVLTVAVGDDSSENLVWMLLMKGKHKDVDGALGLLRLSYCHWLSYSIALRSGVAAFTVWDLP</sequence>
<evidence type="ECO:0000256" key="1">
    <source>
        <dbReference type="SAM" id="Phobius"/>
    </source>
</evidence>